<evidence type="ECO:0000313" key="1">
    <source>
        <dbReference type="EMBL" id="GAA1985138.1"/>
    </source>
</evidence>
<proteinExistence type="predicted"/>
<accession>A0ABN2SE40</accession>
<keyword evidence="2" id="KW-1185">Reference proteome</keyword>
<sequence>MQRETPETKSLKHPVPLPISLDTNVGTAMSKIGFFTAAAGLAIVSAATISAPTTLMAGFGWDSPAPTAATVVAASPAGFGWDGSAPTTTLAAAPVAAVADGFGWD</sequence>
<organism evidence="1 2">
    <name type="scientific">Catenulispora subtropica</name>
    <dbReference type="NCBI Taxonomy" id="450798"/>
    <lineage>
        <taxon>Bacteria</taxon>
        <taxon>Bacillati</taxon>
        <taxon>Actinomycetota</taxon>
        <taxon>Actinomycetes</taxon>
        <taxon>Catenulisporales</taxon>
        <taxon>Catenulisporaceae</taxon>
        <taxon>Catenulispora</taxon>
    </lineage>
</organism>
<protein>
    <submittedName>
        <fullName evidence="1">Uncharacterized protein</fullName>
    </submittedName>
</protein>
<evidence type="ECO:0000313" key="2">
    <source>
        <dbReference type="Proteomes" id="UP001499854"/>
    </source>
</evidence>
<gene>
    <name evidence="1" type="ORF">GCM10009838_54110</name>
</gene>
<comment type="caution">
    <text evidence="1">The sequence shown here is derived from an EMBL/GenBank/DDBJ whole genome shotgun (WGS) entry which is preliminary data.</text>
</comment>
<dbReference type="EMBL" id="BAAAQM010000035">
    <property type="protein sequence ID" value="GAA1985138.1"/>
    <property type="molecule type" value="Genomic_DNA"/>
</dbReference>
<reference evidence="1 2" key="1">
    <citation type="journal article" date="2019" name="Int. J. Syst. Evol. Microbiol.">
        <title>The Global Catalogue of Microorganisms (GCM) 10K type strain sequencing project: providing services to taxonomists for standard genome sequencing and annotation.</title>
        <authorList>
            <consortium name="The Broad Institute Genomics Platform"/>
            <consortium name="The Broad Institute Genome Sequencing Center for Infectious Disease"/>
            <person name="Wu L."/>
            <person name="Ma J."/>
        </authorList>
    </citation>
    <scope>NUCLEOTIDE SEQUENCE [LARGE SCALE GENOMIC DNA]</scope>
    <source>
        <strain evidence="1 2">JCM 16013</strain>
    </source>
</reference>
<dbReference type="Proteomes" id="UP001499854">
    <property type="component" value="Unassembled WGS sequence"/>
</dbReference>
<dbReference type="RefSeq" id="WP_344659933.1">
    <property type="nucleotide sequence ID" value="NZ_BAAAQM010000035.1"/>
</dbReference>
<name>A0ABN2SE40_9ACTN</name>